<dbReference type="OrthoDB" id="893408at2"/>
<name>A0A4Z0QCC3_9BACT</name>
<evidence type="ECO:0000313" key="2">
    <source>
        <dbReference type="Proteomes" id="UP000298471"/>
    </source>
</evidence>
<sequence>MPLRILQELPYLDVYYDYTNEWIYAEWRGEITFERAQEGGEVVLQLVQLEHATKLLNDNSQVTGMWLEAPEWRQMNVFPRLHTAGLSYVAWVYSPDLYSRFSVDRAISAVNQPVALPFEDMQMAKNWLRLV</sequence>
<evidence type="ECO:0000313" key="1">
    <source>
        <dbReference type="EMBL" id="TGE27334.1"/>
    </source>
</evidence>
<organism evidence="1 2">
    <name type="scientific">Hymenobacter metallicola</name>
    <dbReference type="NCBI Taxonomy" id="2563114"/>
    <lineage>
        <taxon>Bacteria</taxon>
        <taxon>Pseudomonadati</taxon>
        <taxon>Bacteroidota</taxon>
        <taxon>Cytophagia</taxon>
        <taxon>Cytophagales</taxon>
        <taxon>Hymenobacteraceae</taxon>
        <taxon>Hymenobacter</taxon>
    </lineage>
</organism>
<dbReference type="AlphaFoldDB" id="A0A4Z0QCC3"/>
<comment type="caution">
    <text evidence="1">The sequence shown here is derived from an EMBL/GenBank/DDBJ whole genome shotgun (WGS) entry which is preliminary data.</text>
</comment>
<dbReference type="Proteomes" id="UP000298471">
    <property type="component" value="Unassembled WGS sequence"/>
</dbReference>
<proteinExistence type="predicted"/>
<dbReference type="EMBL" id="SRMB01000002">
    <property type="protein sequence ID" value="TGE27334.1"/>
    <property type="molecule type" value="Genomic_DNA"/>
</dbReference>
<reference evidence="1 2" key="1">
    <citation type="submission" date="2019-04" db="EMBL/GenBank/DDBJ databases">
        <authorList>
            <person name="Feng G."/>
            <person name="Zhang J."/>
            <person name="Zhu H."/>
        </authorList>
    </citation>
    <scope>NUCLEOTIDE SEQUENCE [LARGE SCALE GENOMIC DNA]</scope>
    <source>
        <strain evidence="1 2">9PBR-1</strain>
    </source>
</reference>
<evidence type="ECO:0008006" key="3">
    <source>
        <dbReference type="Google" id="ProtNLM"/>
    </source>
</evidence>
<protein>
    <recommendedName>
        <fullName evidence="3">STAS/SEC14 domain-containing protein</fullName>
    </recommendedName>
</protein>
<gene>
    <name evidence="1" type="ORF">E5K02_13175</name>
</gene>
<accession>A0A4Z0QCC3</accession>
<keyword evidence="2" id="KW-1185">Reference proteome</keyword>
<dbReference type="RefSeq" id="WP_135395234.1">
    <property type="nucleotide sequence ID" value="NZ_SRMB01000002.1"/>
</dbReference>